<keyword evidence="6 10" id="KW-1133">Transmembrane helix</keyword>
<keyword evidence="2" id="KW-1003">Cell membrane</keyword>
<evidence type="ECO:0000256" key="10">
    <source>
        <dbReference type="SAM" id="Phobius"/>
    </source>
</evidence>
<dbReference type="PANTHER" id="PTHR21137:SF35">
    <property type="entry name" value="ODORANT RECEPTOR 19A-RELATED"/>
    <property type="match status" value="1"/>
</dbReference>
<evidence type="ECO:0000256" key="1">
    <source>
        <dbReference type="ARBA" id="ARBA00004651"/>
    </source>
</evidence>
<feature type="non-terminal residue" evidence="11">
    <location>
        <position position="309"/>
    </location>
</feature>
<protein>
    <submittedName>
        <fullName evidence="11">Uncharacterized protein</fullName>
    </submittedName>
</protein>
<reference evidence="11" key="1">
    <citation type="submission" date="2019-08" db="EMBL/GenBank/DDBJ databases">
        <title>The genome of the North American firefly Photinus pyralis.</title>
        <authorList>
            <consortium name="Photinus pyralis genome working group"/>
            <person name="Fallon T.R."/>
            <person name="Sander Lower S.E."/>
            <person name="Weng J.-K."/>
        </authorList>
    </citation>
    <scope>NUCLEOTIDE SEQUENCE</scope>
    <source>
        <strain evidence="11">TRF0915ILg1</strain>
        <tissue evidence="11">Whole body</tissue>
    </source>
</reference>
<accession>A0A8K0D7F2</accession>
<keyword evidence="12" id="KW-1185">Reference proteome</keyword>
<dbReference type="GO" id="GO:0004984">
    <property type="term" value="F:olfactory receptor activity"/>
    <property type="evidence" value="ECO:0007669"/>
    <property type="project" value="InterPro"/>
</dbReference>
<evidence type="ECO:0000313" key="11">
    <source>
        <dbReference type="EMBL" id="KAF2900920.1"/>
    </source>
</evidence>
<gene>
    <name evidence="11" type="ORF">ILUMI_05266</name>
</gene>
<keyword evidence="4 10" id="KW-0812">Transmembrane</keyword>
<evidence type="ECO:0000256" key="7">
    <source>
        <dbReference type="ARBA" id="ARBA00023136"/>
    </source>
</evidence>
<keyword evidence="7 10" id="KW-0472">Membrane</keyword>
<evidence type="ECO:0000313" key="12">
    <source>
        <dbReference type="Proteomes" id="UP000801492"/>
    </source>
</evidence>
<dbReference type="GO" id="GO:0007165">
    <property type="term" value="P:signal transduction"/>
    <property type="evidence" value="ECO:0007669"/>
    <property type="project" value="UniProtKB-KW"/>
</dbReference>
<evidence type="ECO:0000256" key="8">
    <source>
        <dbReference type="ARBA" id="ARBA00023170"/>
    </source>
</evidence>
<name>A0A8K0D7F2_IGNLU</name>
<dbReference type="EMBL" id="VTPC01001948">
    <property type="protein sequence ID" value="KAF2900920.1"/>
    <property type="molecule type" value="Genomic_DNA"/>
</dbReference>
<organism evidence="11 12">
    <name type="scientific">Ignelater luminosus</name>
    <name type="common">Cucubano</name>
    <name type="synonym">Pyrophorus luminosus</name>
    <dbReference type="NCBI Taxonomy" id="2038154"/>
    <lineage>
        <taxon>Eukaryota</taxon>
        <taxon>Metazoa</taxon>
        <taxon>Ecdysozoa</taxon>
        <taxon>Arthropoda</taxon>
        <taxon>Hexapoda</taxon>
        <taxon>Insecta</taxon>
        <taxon>Pterygota</taxon>
        <taxon>Neoptera</taxon>
        <taxon>Endopterygota</taxon>
        <taxon>Coleoptera</taxon>
        <taxon>Polyphaga</taxon>
        <taxon>Elateriformia</taxon>
        <taxon>Elateroidea</taxon>
        <taxon>Elateridae</taxon>
        <taxon>Agrypninae</taxon>
        <taxon>Pyrophorini</taxon>
        <taxon>Ignelater</taxon>
    </lineage>
</organism>
<evidence type="ECO:0000256" key="3">
    <source>
        <dbReference type="ARBA" id="ARBA00022606"/>
    </source>
</evidence>
<dbReference type="Proteomes" id="UP000801492">
    <property type="component" value="Unassembled WGS sequence"/>
</dbReference>
<evidence type="ECO:0000256" key="6">
    <source>
        <dbReference type="ARBA" id="ARBA00022989"/>
    </source>
</evidence>
<dbReference type="AlphaFoldDB" id="A0A8K0D7F2"/>
<keyword evidence="8" id="KW-0675">Receptor</keyword>
<dbReference type="Pfam" id="PF02949">
    <property type="entry name" value="7tm_6"/>
    <property type="match status" value="1"/>
</dbReference>
<proteinExistence type="predicted"/>
<dbReference type="InterPro" id="IPR004117">
    <property type="entry name" value="7tm6_olfct_rcpt"/>
</dbReference>
<keyword evidence="5" id="KW-0552">Olfaction</keyword>
<keyword evidence="3" id="KW-0716">Sensory transduction</keyword>
<dbReference type="GO" id="GO:0005549">
    <property type="term" value="F:odorant binding"/>
    <property type="evidence" value="ECO:0007669"/>
    <property type="project" value="InterPro"/>
</dbReference>
<evidence type="ECO:0000256" key="4">
    <source>
        <dbReference type="ARBA" id="ARBA00022692"/>
    </source>
</evidence>
<sequence length="309" mass="35214">MEYFGIFKKALRITGVSIDGHESTAYKIYSIIIYFGFITLYPILNFLKLFRVNSADEFGDVFLYATAGISGKTLVILKNRVKFGKVLNRLQQEPFLPDPNRGGENEVKIVRECLWLTNVQVHNYLLFIYKKHTDSLITTSQQMVEVSHTRKIEKSQLQDHEKETDTSTISCRYLHDTIKRAVSYHVAILNVAFDIETTFSKLLLMSFLVTLALVCISVFHMAMANNRIATLRYLFEASAAVLQVAIYCYWGEQVNQESQLVGFFAYNSNFSGTDLGFQRALALIIRRSQTPTVITAGGFTDIGLPTFFW</sequence>
<dbReference type="OrthoDB" id="6782129at2759"/>
<evidence type="ECO:0000256" key="5">
    <source>
        <dbReference type="ARBA" id="ARBA00022725"/>
    </source>
</evidence>
<comment type="subcellular location">
    <subcellularLocation>
        <location evidence="1">Cell membrane</location>
        <topology evidence="1">Multi-pass membrane protein</topology>
    </subcellularLocation>
</comment>
<dbReference type="PANTHER" id="PTHR21137">
    <property type="entry name" value="ODORANT RECEPTOR"/>
    <property type="match status" value="1"/>
</dbReference>
<evidence type="ECO:0000256" key="2">
    <source>
        <dbReference type="ARBA" id="ARBA00022475"/>
    </source>
</evidence>
<comment type="caution">
    <text evidence="11">The sequence shown here is derived from an EMBL/GenBank/DDBJ whole genome shotgun (WGS) entry which is preliminary data.</text>
</comment>
<dbReference type="GO" id="GO:0005886">
    <property type="term" value="C:plasma membrane"/>
    <property type="evidence" value="ECO:0007669"/>
    <property type="project" value="UniProtKB-SubCell"/>
</dbReference>
<feature type="transmembrane region" description="Helical" evidence="10">
    <location>
        <begin position="202"/>
        <end position="224"/>
    </location>
</feature>
<keyword evidence="9" id="KW-0807">Transducer</keyword>
<evidence type="ECO:0000256" key="9">
    <source>
        <dbReference type="ARBA" id="ARBA00023224"/>
    </source>
</evidence>
<feature type="transmembrane region" description="Helical" evidence="10">
    <location>
        <begin position="28"/>
        <end position="47"/>
    </location>
</feature>